<protein>
    <submittedName>
        <fullName evidence="2">Uncharacterized protein</fullName>
    </submittedName>
</protein>
<proteinExistence type="predicted"/>
<gene>
    <name evidence="2" type="ORF">CLODIP_2_CD10760</name>
</gene>
<dbReference type="AlphaFoldDB" id="A0A8S1D2A9"/>
<name>A0A8S1D2A9_9INSE</name>
<feature type="region of interest" description="Disordered" evidence="1">
    <location>
        <begin position="1"/>
        <end position="35"/>
    </location>
</feature>
<dbReference type="Proteomes" id="UP000494165">
    <property type="component" value="Unassembled WGS sequence"/>
</dbReference>
<feature type="compositionally biased region" description="Polar residues" evidence="1">
    <location>
        <begin position="85"/>
        <end position="97"/>
    </location>
</feature>
<keyword evidence="3" id="KW-1185">Reference proteome</keyword>
<evidence type="ECO:0000256" key="1">
    <source>
        <dbReference type="SAM" id="MobiDB-lite"/>
    </source>
</evidence>
<dbReference type="EMBL" id="CADEPI010000095">
    <property type="protein sequence ID" value="CAB3374267.1"/>
    <property type="molecule type" value="Genomic_DNA"/>
</dbReference>
<reference evidence="2 3" key="1">
    <citation type="submission" date="2020-04" db="EMBL/GenBank/DDBJ databases">
        <authorList>
            <person name="Alioto T."/>
            <person name="Alioto T."/>
            <person name="Gomez Garrido J."/>
        </authorList>
    </citation>
    <scope>NUCLEOTIDE SEQUENCE [LARGE SCALE GENOMIC DNA]</scope>
</reference>
<feature type="compositionally biased region" description="Polar residues" evidence="1">
    <location>
        <begin position="1"/>
        <end position="13"/>
    </location>
</feature>
<sequence>MPSRSENISTQPNHGEGQTKEFDSRKYEEENKVEKIREKWAEPQMKELRDKYTMKYGYLDSWALECLEELEKNKDETESAESFVHVSNEQLTETAGTSKRKKNQKSKNEVTKAEEAEGYQGDKPLDEILKYIGINDKSDHEQTRRLIVYNCVQGYLHSVKQWQFQHNLHNPSKK</sequence>
<evidence type="ECO:0000313" key="3">
    <source>
        <dbReference type="Proteomes" id="UP000494165"/>
    </source>
</evidence>
<organism evidence="2 3">
    <name type="scientific">Cloeon dipterum</name>
    <dbReference type="NCBI Taxonomy" id="197152"/>
    <lineage>
        <taxon>Eukaryota</taxon>
        <taxon>Metazoa</taxon>
        <taxon>Ecdysozoa</taxon>
        <taxon>Arthropoda</taxon>
        <taxon>Hexapoda</taxon>
        <taxon>Insecta</taxon>
        <taxon>Pterygota</taxon>
        <taxon>Palaeoptera</taxon>
        <taxon>Ephemeroptera</taxon>
        <taxon>Pisciforma</taxon>
        <taxon>Baetidae</taxon>
        <taxon>Cloeon</taxon>
    </lineage>
</organism>
<accession>A0A8S1D2A9</accession>
<dbReference type="OrthoDB" id="6426920at2759"/>
<comment type="caution">
    <text evidence="2">The sequence shown here is derived from an EMBL/GenBank/DDBJ whole genome shotgun (WGS) entry which is preliminary data.</text>
</comment>
<feature type="compositionally biased region" description="Basic and acidic residues" evidence="1">
    <location>
        <begin position="106"/>
        <end position="115"/>
    </location>
</feature>
<feature type="region of interest" description="Disordered" evidence="1">
    <location>
        <begin position="75"/>
        <end position="119"/>
    </location>
</feature>
<evidence type="ECO:0000313" key="2">
    <source>
        <dbReference type="EMBL" id="CAB3374267.1"/>
    </source>
</evidence>
<feature type="compositionally biased region" description="Basic and acidic residues" evidence="1">
    <location>
        <begin position="17"/>
        <end position="35"/>
    </location>
</feature>